<accession>W7X436</accession>
<evidence type="ECO:0000313" key="1">
    <source>
        <dbReference type="EMBL" id="EWS71178.1"/>
    </source>
</evidence>
<gene>
    <name evidence="1" type="ORF">TTHERM_000901702</name>
</gene>
<reference evidence="2" key="1">
    <citation type="journal article" date="2006" name="PLoS Biol.">
        <title>Macronuclear genome sequence of the ciliate Tetrahymena thermophila, a model eukaryote.</title>
        <authorList>
            <person name="Eisen J.A."/>
            <person name="Coyne R.S."/>
            <person name="Wu M."/>
            <person name="Wu D."/>
            <person name="Thiagarajan M."/>
            <person name="Wortman J.R."/>
            <person name="Badger J.H."/>
            <person name="Ren Q."/>
            <person name="Amedeo P."/>
            <person name="Jones K.M."/>
            <person name="Tallon L.J."/>
            <person name="Delcher A.L."/>
            <person name="Salzberg S.L."/>
            <person name="Silva J.C."/>
            <person name="Haas B.J."/>
            <person name="Majoros W.H."/>
            <person name="Farzad M."/>
            <person name="Carlton J.M."/>
            <person name="Smith R.K. Jr."/>
            <person name="Garg J."/>
            <person name="Pearlman R.E."/>
            <person name="Karrer K.M."/>
            <person name="Sun L."/>
            <person name="Manning G."/>
            <person name="Elde N.C."/>
            <person name="Turkewitz A.P."/>
            <person name="Asai D.J."/>
            <person name="Wilkes D.E."/>
            <person name="Wang Y."/>
            <person name="Cai H."/>
            <person name="Collins K."/>
            <person name="Stewart B.A."/>
            <person name="Lee S.R."/>
            <person name="Wilamowska K."/>
            <person name="Weinberg Z."/>
            <person name="Ruzzo W.L."/>
            <person name="Wloga D."/>
            <person name="Gaertig J."/>
            <person name="Frankel J."/>
            <person name="Tsao C.-C."/>
            <person name="Gorovsky M.A."/>
            <person name="Keeling P.J."/>
            <person name="Waller R.F."/>
            <person name="Patron N.J."/>
            <person name="Cherry J.M."/>
            <person name="Stover N.A."/>
            <person name="Krieger C.J."/>
            <person name="del Toro C."/>
            <person name="Ryder H.F."/>
            <person name="Williamson S.C."/>
            <person name="Barbeau R.A."/>
            <person name="Hamilton E.P."/>
            <person name="Orias E."/>
        </authorList>
    </citation>
    <scope>NUCLEOTIDE SEQUENCE [LARGE SCALE GENOMIC DNA]</scope>
    <source>
        <strain evidence="2">SB210</strain>
    </source>
</reference>
<protein>
    <submittedName>
        <fullName evidence="1">Uncharacterized protein</fullName>
    </submittedName>
</protein>
<dbReference type="Proteomes" id="UP000009168">
    <property type="component" value="Unassembled WGS sequence"/>
</dbReference>
<sequence>MMIYLLVKINVKKMKLLTAKAKNALNVRSMDAFNVPLNKFVCCVMRIQCLIKIIISVILKKGFANLIYNFLTHLSKVENARIPVYHLIFRIIVTKFVNKLSNVHKFSNCLVLLCKHLQMILEQLKIINTQLQVADLAASLLWIKTGIQQLNKLYKRQTRLDSFEDKMRPKYSIFYQEFMVDTFRDKGLML</sequence>
<dbReference type="KEGG" id="tet:TTHERM_000901702"/>
<dbReference type="InParanoid" id="W7X436"/>
<dbReference type="RefSeq" id="XP_012656276.1">
    <property type="nucleotide sequence ID" value="XM_012800822.1"/>
</dbReference>
<organism evidence="1 2">
    <name type="scientific">Tetrahymena thermophila (strain SB210)</name>
    <dbReference type="NCBI Taxonomy" id="312017"/>
    <lineage>
        <taxon>Eukaryota</taxon>
        <taxon>Sar</taxon>
        <taxon>Alveolata</taxon>
        <taxon>Ciliophora</taxon>
        <taxon>Intramacronucleata</taxon>
        <taxon>Oligohymenophorea</taxon>
        <taxon>Hymenostomatida</taxon>
        <taxon>Tetrahymenina</taxon>
        <taxon>Tetrahymenidae</taxon>
        <taxon>Tetrahymena</taxon>
    </lineage>
</organism>
<dbReference type="GeneID" id="24441057"/>
<dbReference type="AlphaFoldDB" id="W7X436"/>
<evidence type="ECO:0000313" key="2">
    <source>
        <dbReference type="Proteomes" id="UP000009168"/>
    </source>
</evidence>
<keyword evidence="2" id="KW-1185">Reference proteome</keyword>
<name>W7X436_TETTS</name>
<dbReference type="EMBL" id="GG662258">
    <property type="protein sequence ID" value="EWS71178.1"/>
    <property type="molecule type" value="Genomic_DNA"/>
</dbReference>
<proteinExistence type="predicted"/>